<reference evidence="1 2" key="1">
    <citation type="submission" date="2019-10" db="EMBL/GenBank/DDBJ databases">
        <authorList>
            <person name="Garlena R.A."/>
            <person name="Russell D.A."/>
            <person name="Pope W.H."/>
            <person name="Jacobs-Sera D."/>
            <person name="Hatfull G.F."/>
        </authorList>
    </citation>
    <scope>NUCLEOTIDE SEQUENCE [LARGE SCALE GENOMIC DNA]</scope>
</reference>
<dbReference type="RefSeq" id="YP_010059530.1">
    <property type="nucleotide sequence ID" value="NC_054726.1"/>
</dbReference>
<proteinExistence type="predicted"/>
<name>A0A649VQZ0_9CAUD</name>
<organism evidence="1 2">
    <name type="scientific">Gordonia phage Stormageddon</name>
    <dbReference type="NCBI Taxonomy" id="2656541"/>
    <lineage>
        <taxon>Viruses</taxon>
        <taxon>Duplodnaviria</taxon>
        <taxon>Heunggongvirae</taxon>
        <taxon>Uroviricota</taxon>
        <taxon>Caudoviricetes</taxon>
        <taxon>Stormageddonvirus</taxon>
        <taxon>Stormageddonvirus Stormageddon</taxon>
    </lineage>
</organism>
<dbReference type="EMBL" id="MN586040">
    <property type="protein sequence ID" value="QGJ94917.1"/>
    <property type="molecule type" value="Genomic_DNA"/>
</dbReference>
<dbReference type="GeneID" id="64766763"/>
<sequence length="105" mass="11906">MKLQRRIKGFSYGATVGGYDFNIARHEDGKGWVVAMRKVVHDEVLDMDHVIGQPVEFTEYESSLNDIRGILKHFEATDAPYVSAGERYRSAWAAFVEADPSFTLH</sequence>
<accession>A0A649VQZ0</accession>
<evidence type="ECO:0000313" key="1">
    <source>
        <dbReference type="EMBL" id="QGJ94917.1"/>
    </source>
</evidence>
<gene>
    <name evidence="1" type="primary">54</name>
    <name evidence="1" type="ORF">SEA_STORMAGEDDON_54</name>
</gene>
<keyword evidence="2" id="KW-1185">Reference proteome</keyword>
<protein>
    <submittedName>
        <fullName evidence="1">Uncharacterized protein</fullName>
    </submittedName>
</protein>
<dbReference type="KEGG" id="vg:64766763"/>
<dbReference type="Proteomes" id="UP000423065">
    <property type="component" value="Segment"/>
</dbReference>
<evidence type="ECO:0000313" key="2">
    <source>
        <dbReference type="Proteomes" id="UP000423065"/>
    </source>
</evidence>